<dbReference type="Proteomes" id="UP001060085">
    <property type="component" value="Linkage Group LG01"/>
</dbReference>
<name>A0ACC0CG54_CATRO</name>
<comment type="caution">
    <text evidence="1">The sequence shown here is derived from an EMBL/GenBank/DDBJ whole genome shotgun (WGS) entry which is preliminary data.</text>
</comment>
<organism evidence="1 2">
    <name type="scientific">Catharanthus roseus</name>
    <name type="common">Madagascar periwinkle</name>
    <name type="synonym">Vinca rosea</name>
    <dbReference type="NCBI Taxonomy" id="4058"/>
    <lineage>
        <taxon>Eukaryota</taxon>
        <taxon>Viridiplantae</taxon>
        <taxon>Streptophyta</taxon>
        <taxon>Embryophyta</taxon>
        <taxon>Tracheophyta</taxon>
        <taxon>Spermatophyta</taxon>
        <taxon>Magnoliopsida</taxon>
        <taxon>eudicotyledons</taxon>
        <taxon>Gunneridae</taxon>
        <taxon>Pentapetalae</taxon>
        <taxon>asterids</taxon>
        <taxon>lamiids</taxon>
        <taxon>Gentianales</taxon>
        <taxon>Apocynaceae</taxon>
        <taxon>Rauvolfioideae</taxon>
        <taxon>Vinceae</taxon>
        <taxon>Catharanthinae</taxon>
        <taxon>Catharanthus</taxon>
    </lineage>
</organism>
<gene>
    <name evidence="1" type="ORF">M9H77_05143</name>
</gene>
<evidence type="ECO:0000313" key="2">
    <source>
        <dbReference type="Proteomes" id="UP001060085"/>
    </source>
</evidence>
<proteinExistence type="predicted"/>
<dbReference type="EMBL" id="CM044701">
    <property type="protein sequence ID" value="KAI5683915.1"/>
    <property type="molecule type" value="Genomic_DNA"/>
</dbReference>
<keyword evidence="2" id="KW-1185">Reference proteome</keyword>
<protein>
    <submittedName>
        <fullName evidence="1">Uncharacterized protein</fullName>
    </submittedName>
</protein>
<evidence type="ECO:0000313" key="1">
    <source>
        <dbReference type="EMBL" id="KAI5683915.1"/>
    </source>
</evidence>
<accession>A0ACC0CG54</accession>
<sequence length="135" mass="15187">MNRRAYEEFRVDGMLVYETKVQRSAMKSHVQVYGYGAYAADSQSLHFEKVDTLGWGSSPNVSNLWNHIPKAVEEKILAEGFGRFINAISSAKRDQKLAFSLAERGGTLQILSIYPLEFTTITGIRVGKQFHGILM</sequence>
<reference evidence="2" key="1">
    <citation type="journal article" date="2023" name="Nat. Plants">
        <title>Single-cell RNA sequencing provides a high-resolution roadmap for understanding the multicellular compartmentation of specialized metabolism.</title>
        <authorList>
            <person name="Sun S."/>
            <person name="Shen X."/>
            <person name="Li Y."/>
            <person name="Li Y."/>
            <person name="Wang S."/>
            <person name="Li R."/>
            <person name="Zhang H."/>
            <person name="Shen G."/>
            <person name="Guo B."/>
            <person name="Wei J."/>
            <person name="Xu J."/>
            <person name="St-Pierre B."/>
            <person name="Chen S."/>
            <person name="Sun C."/>
        </authorList>
    </citation>
    <scope>NUCLEOTIDE SEQUENCE [LARGE SCALE GENOMIC DNA]</scope>
</reference>